<dbReference type="AlphaFoldDB" id="A0A0V0HJ49"/>
<sequence>MMRLGLKTEVEISPHTASGSDKNSEDIGEFNRKRKYDGVQSSWLYLKKYPKEIWFSQSFLLAGKKRKRKLIRCGIKALMFQMISHLMMIQLRCSLTLGRRHVGSTEWMRSSRGCFSSIRQGSVFKLQGCLHHIHFVGCFMLLLHLLNVECGIVCMISFIHFTNVE</sequence>
<reference evidence="1" key="1">
    <citation type="submission" date="2015-12" db="EMBL/GenBank/DDBJ databases">
        <title>Gene expression during late stages of embryo sac development: a critical building block for successful pollen-pistil interactions.</title>
        <authorList>
            <person name="Liu Y."/>
            <person name="Joly V."/>
            <person name="Sabar M."/>
            <person name="Matton D.P."/>
        </authorList>
    </citation>
    <scope>NUCLEOTIDE SEQUENCE</scope>
</reference>
<name>A0A0V0HJ49_SOLCH</name>
<evidence type="ECO:0000313" key="1">
    <source>
        <dbReference type="EMBL" id="JAP20135.1"/>
    </source>
</evidence>
<protein>
    <submittedName>
        <fullName evidence="1">Putative ovule protein</fullName>
    </submittedName>
</protein>
<proteinExistence type="predicted"/>
<accession>A0A0V0HJ49</accession>
<organism evidence="1">
    <name type="scientific">Solanum chacoense</name>
    <name type="common">Chaco potato</name>
    <dbReference type="NCBI Taxonomy" id="4108"/>
    <lineage>
        <taxon>Eukaryota</taxon>
        <taxon>Viridiplantae</taxon>
        <taxon>Streptophyta</taxon>
        <taxon>Embryophyta</taxon>
        <taxon>Tracheophyta</taxon>
        <taxon>Spermatophyta</taxon>
        <taxon>Magnoliopsida</taxon>
        <taxon>eudicotyledons</taxon>
        <taxon>Gunneridae</taxon>
        <taxon>Pentapetalae</taxon>
        <taxon>asterids</taxon>
        <taxon>lamiids</taxon>
        <taxon>Solanales</taxon>
        <taxon>Solanaceae</taxon>
        <taxon>Solanoideae</taxon>
        <taxon>Solaneae</taxon>
        <taxon>Solanum</taxon>
    </lineage>
</organism>
<dbReference type="EMBL" id="GEDG01019206">
    <property type="protein sequence ID" value="JAP20135.1"/>
    <property type="molecule type" value="Transcribed_RNA"/>
</dbReference>